<evidence type="ECO:0000313" key="8">
    <source>
        <dbReference type="EMBL" id="UUL82249.1"/>
    </source>
</evidence>
<gene>
    <name evidence="8" type="primary">fliD</name>
    <name evidence="8" type="ORF">NMP03_13850</name>
</gene>
<dbReference type="Pfam" id="PF07195">
    <property type="entry name" value="FliD_C"/>
    <property type="match status" value="1"/>
</dbReference>
<evidence type="ECO:0000256" key="3">
    <source>
        <dbReference type="ARBA" id="ARBA00023054"/>
    </source>
</evidence>
<evidence type="ECO:0000256" key="4">
    <source>
        <dbReference type="ARBA" id="ARBA00023143"/>
    </source>
</evidence>
<keyword evidence="9" id="KW-1185">Reference proteome</keyword>
<keyword evidence="3" id="KW-0175">Coiled coil</keyword>
<evidence type="ECO:0000313" key="9">
    <source>
        <dbReference type="Proteomes" id="UP001058533"/>
    </source>
</evidence>
<evidence type="ECO:0000256" key="2">
    <source>
        <dbReference type="ARBA" id="ARBA00011255"/>
    </source>
</evidence>
<keyword evidence="5" id="KW-0964">Secreted</keyword>
<sequence>MAIESIAKTLGTGSGIDIGELVGGLVDAQFANKTATLDRRDTALAAQISAAADLKNAISGFSSALAALARNGSLSTQPTTSDSSVLKASTLSGATPGAIDATIEVRQIASAQASNSAPRADRTAAIGTGTLTLTFGSATVVDGEMTVFNVGPGTPIDIAIDAANSSLDGIAAAINAKGAGITASILSDSAGSRLILKGATGDSQAFTLTADTPALAALDVGVGKTGTTIGTTAQDAIVAVDGVTLRRASNSISNIIEGVRLDLVSAKPGTSVRLGTQAPTAGLTQAVEDFVATFNELQNILRTATDPMGGALRSDSAASALQRSLRQLITAPLTTGGAAGSPSTLAQIGVGTQRDGSLQVDAAVLARAMASDPAAIEAMFASGSGLPAALSAVATAATSRTTGLGASEARYTAQQGDLADERLDIAEASEQLRTRMTQQFASMDAKVAAYKSQQDFLTQQIDAWNSQD</sequence>
<evidence type="ECO:0000259" key="7">
    <source>
        <dbReference type="Pfam" id="PF07195"/>
    </source>
</evidence>
<evidence type="ECO:0000256" key="1">
    <source>
        <dbReference type="ARBA" id="ARBA00009764"/>
    </source>
</evidence>
<feature type="domain" description="Flagellar hook-associated protein 2 N-terminal" evidence="6">
    <location>
        <begin position="14"/>
        <end position="112"/>
    </location>
</feature>
<keyword evidence="8" id="KW-0966">Cell projection</keyword>
<keyword evidence="8" id="KW-0282">Flagellum</keyword>
<keyword evidence="4 5" id="KW-0975">Bacterial flagellum</keyword>
<comment type="subcellular location">
    <subcellularLocation>
        <location evidence="5">Secreted</location>
    </subcellularLocation>
    <subcellularLocation>
        <location evidence="5">Bacterial flagellum</location>
    </subcellularLocation>
</comment>
<dbReference type="Proteomes" id="UP001058533">
    <property type="component" value="Chromosome"/>
</dbReference>
<dbReference type="EMBL" id="CP101740">
    <property type="protein sequence ID" value="UUL82249.1"/>
    <property type="molecule type" value="Genomic_DNA"/>
</dbReference>
<dbReference type="InterPro" id="IPR003481">
    <property type="entry name" value="FliD_N"/>
</dbReference>
<comment type="similarity">
    <text evidence="1 5">Belongs to the FliD family.</text>
</comment>
<name>A0ABY5L8X6_9SPHN</name>
<protein>
    <recommendedName>
        <fullName evidence="5">Flagellar hook-associated protein 2</fullName>
        <shortName evidence="5">HAP2</shortName>
    </recommendedName>
    <alternativeName>
        <fullName evidence="5">Flagellar cap protein</fullName>
    </alternativeName>
</protein>
<feature type="domain" description="Flagellar hook-associated protein 2 C-terminal" evidence="7">
    <location>
        <begin position="233"/>
        <end position="451"/>
    </location>
</feature>
<dbReference type="Pfam" id="PF07196">
    <property type="entry name" value="Flagellin_IN"/>
    <property type="match status" value="1"/>
</dbReference>
<keyword evidence="8" id="KW-0969">Cilium</keyword>
<dbReference type="Pfam" id="PF02465">
    <property type="entry name" value="FliD_N"/>
    <property type="match status" value="1"/>
</dbReference>
<proteinExistence type="inferred from homology"/>
<dbReference type="PANTHER" id="PTHR30288:SF0">
    <property type="entry name" value="FLAGELLAR HOOK-ASSOCIATED PROTEIN 2"/>
    <property type="match status" value="1"/>
</dbReference>
<dbReference type="InterPro" id="IPR010810">
    <property type="entry name" value="Flagellin_hook_IN_motif"/>
</dbReference>
<evidence type="ECO:0000259" key="6">
    <source>
        <dbReference type="Pfam" id="PF02465"/>
    </source>
</evidence>
<reference evidence="8" key="1">
    <citation type="submission" date="2022-07" db="EMBL/GenBank/DDBJ databases">
        <title>Sphingomonas sp. nov., a novel bacterium isolated from the north slope of the Mount Everest.</title>
        <authorList>
            <person name="Cui X."/>
            <person name="Liu Y."/>
        </authorList>
    </citation>
    <scope>NUCLEOTIDE SEQUENCE</scope>
    <source>
        <strain evidence="8">S5-59</strain>
    </source>
</reference>
<evidence type="ECO:0000256" key="5">
    <source>
        <dbReference type="RuleBase" id="RU362066"/>
    </source>
</evidence>
<dbReference type="PANTHER" id="PTHR30288">
    <property type="entry name" value="FLAGELLAR CAP/ASSEMBLY PROTEIN FLID"/>
    <property type="match status" value="1"/>
</dbReference>
<comment type="subunit">
    <text evidence="2 5">Homopentamer.</text>
</comment>
<comment type="function">
    <text evidence="5">Required for morphogenesis and for the elongation of the flagellar filament by facilitating polymerization of the flagellin monomers at the tip of growing filament. Forms a capping structure, which prevents flagellin subunits (transported through the central channel of the flagellum) from leaking out without polymerization at the distal end.</text>
</comment>
<dbReference type="InterPro" id="IPR010809">
    <property type="entry name" value="FliD_C"/>
</dbReference>
<dbReference type="InterPro" id="IPR040026">
    <property type="entry name" value="FliD"/>
</dbReference>
<accession>A0ABY5L8X6</accession>
<organism evidence="8 9">
    <name type="scientific">Sphingomonas qomolangmaensis</name>
    <dbReference type="NCBI Taxonomy" id="2918765"/>
    <lineage>
        <taxon>Bacteria</taxon>
        <taxon>Pseudomonadati</taxon>
        <taxon>Pseudomonadota</taxon>
        <taxon>Alphaproteobacteria</taxon>
        <taxon>Sphingomonadales</taxon>
        <taxon>Sphingomonadaceae</taxon>
        <taxon>Sphingomonas</taxon>
    </lineage>
</organism>
<dbReference type="RefSeq" id="WP_256506050.1">
    <property type="nucleotide sequence ID" value="NZ_CP101740.1"/>
</dbReference>